<name>A0A2B7XHJ4_POLH7</name>
<feature type="region of interest" description="Disordered" evidence="1">
    <location>
        <begin position="1"/>
        <end position="40"/>
    </location>
</feature>
<keyword evidence="3" id="KW-1185">Reference proteome</keyword>
<proteinExistence type="predicted"/>
<dbReference type="EMBL" id="PDNA01000135">
    <property type="protein sequence ID" value="PGH11204.1"/>
    <property type="molecule type" value="Genomic_DNA"/>
</dbReference>
<accession>A0A2B7XHJ4</accession>
<comment type="caution">
    <text evidence="2">The sequence shown here is derived from an EMBL/GenBank/DDBJ whole genome shotgun (WGS) entry which is preliminary data.</text>
</comment>
<evidence type="ECO:0000256" key="1">
    <source>
        <dbReference type="SAM" id="MobiDB-lite"/>
    </source>
</evidence>
<dbReference type="Proteomes" id="UP000224634">
    <property type="component" value="Unassembled WGS sequence"/>
</dbReference>
<evidence type="ECO:0000313" key="3">
    <source>
        <dbReference type="Proteomes" id="UP000224634"/>
    </source>
</evidence>
<feature type="region of interest" description="Disordered" evidence="1">
    <location>
        <begin position="58"/>
        <end position="98"/>
    </location>
</feature>
<evidence type="ECO:0000313" key="2">
    <source>
        <dbReference type="EMBL" id="PGH11204.1"/>
    </source>
</evidence>
<dbReference type="OrthoDB" id="4188359at2759"/>
<reference evidence="2 3" key="1">
    <citation type="submission" date="2017-10" db="EMBL/GenBank/DDBJ databases">
        <title>Comparative genomics in systemic dimorphic fungi from Ajellomycetaceae.</title>
        <authorList>
            <person name="Munoz J.F."/>
            <person name="Mcewen J.G."/>
            <person name="Clay O.K."/>
            <person name="Cuomo C.A."/>
        </authorList>
    </citation>
    <scope>NUCLEOTIDE SEQUENCE [LARGE SCALE GENOMIC DNA]</scope>
    <source>
        <strain evidence="2 3">UAMH7299</strain>
    </source>
</reference>
<sequence>MAPTRSQSSSIHSPTPSKSTKSSLTTNNNNMNINTGTSANQKLFVSATTFSQDISRAMQASSKLPKFASYTGGENSEHPPPPPPSPVGFGASCPWGSR</sequence>
<organism evidence="2 3">
    <name type="scientific">Polytolypa hystricis (strain UAMH7299)</name>
    <dbReference type="NCBI Taxonomy" id="1447883"/>
    <lineage>
        <taxon>Eukaryota</taxon>
        <taxon>Fungi</taxon>
        <taxon>Dikarya</taxon>
        <taxon>Ascomycota</taxon>
        <taxon>Pezizomycotina</taxon>
        <taxon>Eurotiomycetes</taxon>
        <taxon>Eurotiomycetidae</taxon>
        <taxon>Onygenales</taxon>
        <taxon>Onygenales incertae sedis</taxon>
        <taxon>Polytolypa</taxon>
    </lineage>
</organism>
<dbReference type="AlphaFoldDB" id="A0A2B7XHJ4"/>
<protein>
    <submittedName>
        <fullName evidence="2">Uncharacterized protein</fullName>
    </submittedName>
</protein>
<gene>
    <name evidence="2" type="ORF">AJ80_07209</name>
</gene>